<gene>
    <name evidence="1" type="ORF">OCHUTO_0240</name>
</gene>
<comment type="caution">
    <text evidence="1">The sequence shown here is derived from an EMBL/GenBank/DDBJ whole genome shotgun (WGS) entry which is preliminary data.</text>
</comment>
<keyword evidence="2" id="KW-1185">Reference proteome</keyword>
<organism evidence="1 2">
    <name type="scientific">Orientia chuto str. Dubai</name>
    <dbReference type="NCBI Taxonomy" id="1359168"/>
    <lineage>
        <taxon>Bacteria</taxon>
        <taxon>Pseudomonadati</taxon>
        <taxon>Pseudomonadota</taxon>
        <taxon>Alphaproteobacteria</taxon>
        <taxon>Rickettsiales</taxon>
        <taxon>Rickettsiaceae</taxon>
        <taxon>Rickettsieae</taxon>
        <taxon>Orientia</taxon>
    </lineage>
</organism>
<dbReference type="STRING" id="1359168.OCHUTO_0240"/>
<name>A0A0F3MNT0_9RICK</name>
<accession>A0A0F3MNT0</accession>
<dbReference type="Proteomes" id="UP000033616">
    <property type="component" value="Unassembled WGS sequence"/>
</dbReference>
<reference evidence="1 2" key="1">
    <citation type="submission" date="2015-02" db="EMBL/GenBank/DDBJ databases">
        <title>Genome Sequencing of Rickettsiales.</title>
        <authorList>
            <person name="Daugherty S.C."/>
            <person name="Su Q."/>
            <person name="Abolude K."/>
            <person name="Beier-Sexton M."/>
            <person name="Carlyon J.A."/>
            <person name="Carter R."/>
            <person name="Day N.P."/>
            <person name="Dumler S.J."/>
            <person name="Dyachenko V."/>
            <person name="Godinez A."/>
            <person name="Kurtti T.J."/>
            <person name="Lichay M."/>
            <person name="Mullins K.E."/>
            <person name="Ott S."/>
            <person name="Pappas-Brown V."/>
            <person name="Paris D.H."/>
            <person name="Patel P."/>
            <person name="Richards A.L."/>
            <person name="Sadzewicz L."/>
            <person name="Sears K."/>
            <person name="Seidman D."/>
            <person name="Sengamalay N."/>
            <person name="Stenos J."/>
            <person name="Tallon L.J."/>
            <person name="Vincent G."/>
            <person name="Fraser C.M."/>
            <person name="Munderloh U."/>
            <person name="Dunning-Hotopp J.C."/>
        </authorList>
    </citation>
    <scope>NUCLEOTIDE SEQUENCE [LARGE SCALE GENOMIC DNA]</scope>
    <source>
        <strain evidence="1 2">Fuller</strain>
    </source>
</reference>
<protein>
    <recommendedName>
        <fullName evidence="3">Rod shape-determining protein</fullName>
    </recommendedName>
</protein>
<proteinExistence type="predicted"/>
<dbReference type="AlphaFoldDB" id="A0A0F3MNT0"/>
<evidence type="ECO:0000313" key="2">
    <source>
        <dbReference type="Proteomes" id="UP000033616"/>
    </source>
</evidence>
<evidence type="ECO:0008006" key="3">
    <source>
        <dbReference type="Google" id="ProtNLM"/>
    </source>
</evidence>
<evidence type="ECO:0000313" key="1">
    <source>
        <dbReference type="EMBL" id="KJV57097.1"/>
    </source>
</evidence>
<dbReference type="PATRIC" id="fig|1359168.3.peg.941"/>
<dbReference type="EMBL" id="LANP01000004">
    <property type="protein sequence ID" value="KJV57097.1"/>
    <property type="molecule type" value="Genomic_DNA"/>
</dbReference>
<sequence length="39" mass="4425">MLFKKYIKKVKEKVLSLYSSSMAIDLGTANTLVYVQGKE</sequence>